<comment type="caution">
    <text evidence="5">The sequence shown here is derived from an EMBL/GenBank/DDBJ whole genome shotgun (WGS) entry which is preliminary data.</text>
</comment>
<feature type="compositionally biased region" description="Polar residues" evidence="3">
    <location>
        <begin position="182"/>
        <end position="193"/>
    </location>
</feature>
<feature type="compositionally biased region" description="Basic residues" evidence="3">
    <location>
        <begin position="81"/>
        <end position="90"/>
    </location>
</feature>
<feature type="compositionally biased region" description="Polar residues" evidence="3">
    <location>
        <begin position="472"/>
        <end position="485"/>
    </location>
</feature>
<gene>
    <name evidence="5" type="ORF">PIIN_08949</name>
</gene>
<dbReference type="InterPro" id="IPR037791">
    <property type="entry name" value="C2_fungal_Inn1"/>
</dbReference>
<dbReference type="InterPro" id="IPR035892">
    <property type="entry name" value="C2_domain_sf"/>
</dbReference>
<feature type="compositionally biased region" description="Pro residues" evidence="3">
    <location>
        <begin position="607"/>
        <end position="617"/>
    </location>
</feature>
<name>G4TUH6_SERID</name>
<dbReference type="InterPro" id="IPR000008">
    <property type="entry name" value="C2_dom"/>
</dbReference>
<feature type="compositionally biased region" description="Polar residues" evidence="3">
    <location>
        <begin position="202"/>
        <end position="219"/>
    </location>
</feature>
<evidence type="ECO:0000313" key="5">
    <source>
        <dbReference type="EMBL" id="CCA74969.1"/>
    </source>
</evidence>
<dbReference type="GO" id="GO:0046872">
    <property type="term" value="F:metal ion binding"/>
    <property type="evidence" value="ECO:0007669"/>
    <property type="project" value="UniProtKB-KW"/>
</dbReference>
<keyword evidence="6" id="KW-1185">Reference proteome</keyword>
<keyword evidence="2" id="KW-0106">Calcium</keyword>
<dbReference type="OrthoDB" id="270970at2759"/>
<dbReference type="SMART" id="SM00239">
    <property type="entry name" value="C2"/>
    <property type="match status" value="1"/>
</dbReference>
<feature type="region of interest" description="Disordered" evidence="3">
    <location>
        <begin position="145"/>
        <end position="263"/>
    </location>
</feature>
<evidence type="ECO:0000256" key="3">
    <source>
        <dbReference type="SAM" id="MobiDB-lite"/>
    </source>
</evidence>
<feature type="domain" description="C2" evidence="4">
    <location>
        <begin position="1"/>
        <end position="125"/>
    </location>
</feature>
<dbReference type="InParanoid" id="G4TUH6"/>
<dbReference type="OMA" id="RIEMTYY"/>
<dbReference type="SUPFAM" id="SSF49562">
    <property type="entry name" value="C2 domain (Calcium/lipid-binding domain, CaLB)"/>
    <property type="match status" value="1"/>
</dbReference>
<organism evidence="5 6">
    <name type="scientific">Serendipita indica (strain DSM 11827)</name>
    <name type="common">Root endophyte fungus</name>
    <name type="synonym">Piriformospora indica</name>
    <dbReference type="NCBI Taxonomy" id="1109443"/>
    <lineage>
        <taxon>Eukaryota</taxon>
        <taxon>Fungi</taxon>
        <taxon>Dikarya</taxon>
        <taxon>Basidiomycota</taxon>
        <taxon>Agaricomycotina</taxon>
        <taxon>Agaricomycetes</taxon>
        <taxon>Sebacinales</taxon>
        <taxon>Serendipitaceae</taxon>
        <taxon>Serendipita</taxon>
    </lineage>
</organism>
<evidence type="ECO:0000256" key="2">
    <source>
        <dbReference type="ARBA" id="ARBA00022837"/>
    </source>
</evidence>
<feature type="compositionally biased region" description="Low complexity" evidence="3">
    <location>
        <begin position="585"/>
        <end position="606"/>
    </location>
</feature>
<dbReference type="Pfam" id="PF00168">
    <property type="entry name" value="C2"/>
    <property type="match status" value="1"/>
</dbReference>
<dbReference type="Gene3D" id="2.60.40.150">
    <property type="entry name" value="C2 domain"/>
    <property type="match status" value="1"/>
</dbReference>
<feature type="compositionally biased region" description="Pro residues" evidence="3">
    <location>
        <begin position="677"/>
        <end position="688"/>
    </location>
</feature>
<feature type="region of interest" description="Disordered" evidence="3">
    <location>
        <begin position="380"/>
        <end position="688"/>
    </location>
</feature>
<evidence type="ECO:0000259" key="4">
    <source>
        <dbReference type="PROSITE" id="PS50004"/>
    </source>
</evidence>
<dbReference type="CDD" id="cd08681">
    <property type="entry name" value="C2_fungal_Inn1p-like"/>
    <property type="match status" value="1"/>
</dbReference>
<dbReference type="PANTHER" id="PTHR46502">
    <property type="entry name" value="C2 DOMAIN-CONTAINING"/>
    <property type="match status" value="1"/>
</dbReference>
<keyword evidence="1" id="KW-0479">Metal-binding</keyword>
<feature type="compositionally biased region" description="Pro residues" evidence="3">
    <location>
        <begin position="380"/>
        <end position="390"/>
    </location>
</feature>
<evidence type="ECO:0000313" key="6">
    <source>
        <dbReference type="Proteomes" id="UP000007148"/>
    </source>
</evidence>
<protein>
    <recommendedName>
        <fullName evidence="4">C2 domain-containing protein</fullName>
    </recommendedName>
</protein>
<evidence type="ECO:0000256" key="1">
    <source>
        <dbReference type="ARBA" id="ARBA00022723"/>
    </source>
</evidence>
<dbReference type="EMBL" id="CAFZ01000380">
    <property type="protein sequence ID" value="CCA74969.1"/>
    <property type="molecule type" value="Genomic_DNA"/>
</dbReference>
<feature type="compositionally biased region" description="Low complexity" evidence="3">
    <location>
        <begin position="535"/>
        <end position="552"/>
    </location>
</feature>
<dbReference type="Proteomes" id="UP000007148">
    <property type="component" value="Unassembled WGS sequence"/>
</dbReference>
<dbReference type="PROSITE" id="PS50004">
    <property type="entry name" value="C2"/>
    <property type="match status" value="1"/>
</dbReference>
<sequence>MPRQKNLPNKRHIGKQDPYCTLKLHSDTKRTKAVKRGGQHPEWDEEIRFDLFEDIEDELARTARHGASSPPAPPPKDQHKDRKVKGGKKMRLLCYADDPREPELIGETMVDLTEVLTKGETDEWFTLMNKDKYSGEVYLELTFWSNDKPPEKPHSARPSTLNPQYGGPGSFTPSGGEASAQPGHTNSSGSSPAGGNRVSLHGRNSSAVDAPLPSNSSLANVRPYVPPYDREPLHHTRKYDPSMEFGDASRRRDSYPPHNAPQSSFVYQSATSAYGQAAIANPYDPNHVNVPTADPYASTPTPSTFYPPQQPQFGGSVFGQQGPGMVSSGFAPPQPAMTPQPSGFQPMFSGFNAPRPAATPVPNFIPPPSAMGFHGYPNQPIYPSPTPVPPQNHQIPPFQHQPHSFPSALPPAHTGIVPPAPPASAPPVQPYGVAPQPTPAPFAQQPINQGGRPLPDQPQQGPLTFPNAMPYNHNQPLVQSPTTAHPSPLTQPPAVSSGFVPPPPPPPIQTHRSSSLPVPGATNAPPMASPVNGYAANQPFAAPPQQQQQQANGGTISAHNTGGSSGRAGLPLPPLPNPPVGGGQMQQPQMQSAFYTGAPVPNAAGLPGPPPPLPKPPVGASQAPYAANATNFTPQQQQPYQGGQQGPWLQQPPQATGFANGGFGQPSHTPVPQAGVYPPPPQVQTPWH</sequence>
<feature type="compositionally biased region" description="Pro residues" evidence="3">
    <location>
        <begin position="418"/>
        <end position="429"/>
    </location>
</feature>
<dbReference type="AlphaFoldDB" id="G4TUH6"/>
<feature type="region of interest" description="Disordered" evidence="3">
    <location>
        <begin position="59"/>
        <end position="90"/>
    </location>
</feature>
<feature type="compositionally biased region" description="Low complexity" evidence="3">
    <location>
        <begin position="634"/>
        <end position="654"/>
    </location>
</feature>
<dbReference type="HOGENOM" id="CLU_421490_0_0_1"/>
<dbReference type="PANTHER" id="PTHR46502:SF2">
    <property type="entry name" value="16 KDA PHLOEM PROTEIN 2"/>
    <property type="match status" value="1"/>
</dbReference>
<accession>G4TUH6</accession>
<reference evidence="5 6" key="1">
    <citation type="journal article" date="2011" name="PLoS Pathog.">
        <title>Endophytic Life Strategies Decoded by Genome and Transcriptome Analyses of the Mutualistic Root Symbiont Piriformospora indica.</title>
        <authorList>
            <person name="Zuccaro A."/>
            <person name="Lahrmann U."/>
            <person name="Guldener U."/>
            <person name="Langen G."/>
            <person name="Pfiffi S."/>
            <person name="Biedenkopf D."/>
            <person name="Wong P."/>
            <person name="Samans B."/>
            <person name="Grimm C."/>
            <person name="Basiewicz M."/>
            <person name="Murat C."/>
            <person name="Martin F."/>
            <person name="Kogel K.H."/>
        </authorList>
    </citation>
    <scope>NUCLEOTIDE SEQUENCE [LARGE SCALE GENOMIC DNA]</scope>
    <source>
        <strain evidence="5 6">DSM 11827</strain>
    </source>
</reference>
<proteinExistence type="predicted"/>
<dbReference type="STRING" id="1109443.G4TUH6"/>
<dbReference type="eggNOG" id="ENOG502S27K">
    <property type="taxonomic scope" value="Eukaryota"/>
</dbReference>
<feature type="compositionally biased region" description="Basic and acidic residues" evidence="3">
    <location>
        <begin position="228"/>
        <end position="255"/>
    </location>
</feature>